<dbReference type="AlphaFoldDB" id="A0A1F7YET4"/>
<proteinExistence type="inferred from homology"/>
<comment type="function">
    <text evidence="2">Antitoxin component of a type II toxin-antitoxin (TA) system.</text>
</comment>
<dbReference type="InterPro" id="IPR006442">
    <property type="entry name" value="Antitoxin_Phd/YefM"/>
</dbReference>
<reference evidence="3 4" key="1">
    <citation type="journal article" date="2016" name="Nat. Commun.">
        <title>Thousands of microbial genomes shed light on interconnected biogeochemical processes in an aquifer system.</title>
        <authorList>
            <person name="Anantharaman K."/>
            <person name="Brown C.T."/>
            <person name="Hug L.A."/>
            <person name="Sharon I."/>
            <person name="Castelle C.J."/>
            <person name="Probst A.J."/>
            <person name="Thomas B.C."/>
            <person name="Singh A."/>
            <person name="Wilkins M.J."/>
            <person name="Karaoz U."/>
            <person name="Brodie E.L."/>
            <person name="Williams K.H."/>
            <person name="Hubbard S.S."/>
            <person name="Banfield J.F."/>
        </authorList>
    </citation>
    <scope>NUCLEOTIDE SEQUENCE [LARGE SCALE GENOMIC DNA]</scope>
</reference>
<dbReference type="Proteomes" id="UP000178851">
    <property type="component" value="Unassembled WGS sequence"/>
</dbReference>
<dbReference type="NCBIfam" id="TIGR01552">
    <property type="entry name" value="phd_fam"/>
    <property type="match status" value="1"/>
</dbReference>
<comment type="similarity">
    <text evidence="1 2">Belongs to the phD/YefM antitoxin family.</text>
</comment>
<accession>A0A1F7YET4</accession>
<dbReference type="EMBL" id="MGGI01000024">
    <property type="protein sequence ID" value="OGM25015.1"/>
    <property type="molecule type" value="Genomic_DNA"/>
</dbReference>
<evidence type="ECO:0000313" key="4">
    <source>
        <dbReference type="Proteomes" id="UP000178851"/>
    </source>
</evidence>
<comment type="caution">
    <text evidence="3">The sequence shown here is derived from an EMBL/GenBank/DDBJ whole genome shotgun (WGS) entry which is preliminary data.</text>
</comment>
<dbReference type="InterPro" id="IPR036165">
    <property type="entry name" value="YefM-like_sf"/>
</dbReference>
<dbReference type="Pfam" id="PF02604">
    <property type="entry name" value="PhdYeFM_antitox"/>
    <property type="match status" value="1"/>
</dbReference>
<evidence type="ECO:0000256" key="1">
    <source>
        <dbReference type="ARBA" id="ARBA00009981"/>
    </source>
</evidence>
<evidence type="ECO:0000313" key="3">
    <source>
        <dbReference type="EMBL" id="OGM25015.1"/>
    </source>
</evidence>
<organism evidence="3 4">
    <name type="scientific">Candidatus Woesebacteria bacterium RIFCSPHIGHO2_01_FULL_39_28</name>
    <dbReference type="NCBI Taxonomy" id="1802496"/>
    <lineage>
        <taxon>Bacteria</taxon>
        <taxon>Candidatus Woeseibacteriota</taxon>
    </lineage>
</organism>
<evidence type="ECO:0000256" key="2">
    <source>
        <dbReference type="RuleBase" id="RU362080"/>
    </source>
</evidence>
<dbReference type="Gene3D" id="3.40.1620.10">
    <property type="entry name" value="YefM-like domain"/>
    <property type="match status" value="1"/>
</dbReference>
<sequence>MRVISAYQARTNFGELLNLVYYKDEEVVIERKGKPMVKITKMKTAKKKTADPFLRAAGAWKDLDTNKMISEIYKARSDGSKKKKFLASWNLR</sequence>
<dbReference type="SUPFAM" id="SSF143120">
    <property type="entry name" value="YefM-like"/>
    <property type="match status" value="1"/>
</dbReference>
<gene>
    <name evidence="3" type="ORF">A2627_05105</name>
</gene>
<name>A0A1F7YET4_9BACT</name>
<protein>
    <recommendedName>
        <fullName evidence="2">Antitoxin</fullName>
    </recommendedName>
</protein>